<reference evidence="1 2" key="1">
    <citation type="journal article" date="2022" name="Plant J.">
        <title>Chromosome-level genome of Camellia lanceoleosa provides a valuable resource for understanding genome evolution and self-incompatibility.</title>
        <authorList>
            <person name="Gong W."/>
            <person name="Xiao S."/>
            <person name="Wang L."/>
            <person name="Liao Z."/>
            <person name="Chang Y."/>
            <person name="Mo W."/>
            <person name="Hu G."/>
            <person name="Li W."/>
            <person name="Zhao G."/>
            <person name="Zhu H."/>
            <person name="Hu X."/>
            <person name="Ji K."/>
            <person name="Xiang X."/>
            <person name="Song Q."/>
            <person name="Yuan D."/>
            <person name="Jin S."/>
            <person name="Zhang L."/>
        </authorList>
    </citation>
    <scope>NUCLEOTIDE SEQUENCE [LARGE SCALE GENOMIC DNA]</scope>
    <source>
        <strain evidence="1">SQ_2022a</strain>
    </source>
</reference>
<evidence type="ECO:0000313" key="2">
    <source>
        <dbReference type="Proteomes" id="UP001060215"/>
    </source>
</evidence>
<gene>
    <name evidence="1" type="ORF">LOK49_LG01G00194</name>
</gene>
<comment type="caution">
    <text evidence="1">The sequence shown here is derived from an EMBL/GenBank/DDBJ whole genome shotgun (WGS) entry which is preliminary data.</text>
</comment>
<dbReference type="EMBL" id="CM045758">
    <property type="protein sequence ID" value="KAI8032863.1"/>
    <property type="molecule type" value="Genomic_DNA"/>
</dbReference>
<protein>
    <submittedName>
        <fullName evidence="1">Uncharacterized protein</fullName>
    </submittedName>
</protein>
<evidence type="ECO:0000313" key="1">
    <source>
        <dbReference type="EMBL" id="KAI8032863.1"/>
    </source>
</evidence>
<proteinExistence type="predicted"/>
<keyword evidence="2" id="KW-1185">Reference proteome</keyword>
<dbReference type="Proteomes" id="UP001060215">
    <property type="component" value="Chromosome 1"/>
</dbReference>
<accession>A0ACC0J5W0</accession>
<sequence length="206" mass="23241">MDQIAIEEDDTTTDTASIENQDENRDGVNQDRIPMDNHEEHNGRVVVDHPNTTGGNDRHHDHIVPNRPIREYVHLSIKAVLMTFFTLIAGCAIAALCAINDHHVERIEKLRLGLGDLFHLNKFPNDFFTIVLLTIAFAISLLFTVLSIWSMIEERSFCYRALLCVAVTAIFFSYVSILKMPTNKMGIDMKNRAGPSLGDTAFNENI</sequence>
<organism evidence="1 2">
    <name type="scientific">Camellia lanceoleosa</name>
    <dbReference type="NCBI Taxonomy" id="1840588"/>
    <lineage>
        <taxon>Eukaryota</taxon>
        <taxon>Viridiplantae</taxon>
        <taxon>Streptophyta</taxon>
        <taxon>Embryophyta</taxon>
        <taxon>Tracheophyta</taxon>
        <taxon>Spermatophyta</taxon>
        <taxon>Magnoliopsida</taxon>
        <taxon>eudicotyledons</taxon>
        <taxon>Gunneridae</taxon>
        <taxon>Pentapetalae</taxon>
        <taxon>asterids</taxon>
        <taxon>Ericales</taxon>
        <taxon>Theaceae</taxon>
        <taxon>Camellia</taxon>
    </lineage>
</organism>
<name>A0ACC0J5W0_9ERIC</name>